<dbReference type="InterPro" id="IPR013083">
    <property type="entry name" value="Znf_RING/FYVE/PHD"/>
</dbReference>
<keyword evidence="3" id="KW-1185">Reference proteome</keyword>
<dbReference type="PROSITE" id="PS00518">
    <property type="entry name" value="ZF_RING_1"/>
    <property type="match status" value="1"/>
</dbReference>
<evidence type="ECO:0000313" key="2">
    <source>
        <dbReference type="EnsemblMetazoa" id="PPAI000813-PA"/>
    </source>
</evidence>
<dbReference type="GO" id="GO:0000122">
    <property type="term" value="P:negative regulation of transcription by RNA polymerase II"/>
    <property type="evidence" value="ECO:0007669"/>
    <property type="project" value="TreeGrafter"/>
</dbReference>
<feature type="compositionally biased region" description="Basic and acidic residues" evidence="1">
    <location>
        <begin position="128"/>
        <end position="166"/>
    </location>
</feature>
<evidence type="ECO:0000313" key="3">
    <source>
        <dbReference type="Proteomes" id="UP000092462"/>
    </source>
</evidence>
<dbReference type="VEuPathDB" id="VectorBase:PPAI000813"/>
<dbReference type="PANTHER" id="PTHR10825">
    <property type="entry name" value="RING FINGER DOMAIN-CONTAINING, POLYCOMB GROUP COMPONENT"/>
    <property type="match status" value="1"/>
</dbReference>
<dbReference type="InterPro" id="IPR017907">
    <property type="entry name" value="Znf_RING_CS"/>
</dbReference>
<accession>A0A1B0D0E1</accession>
<reference evidence="2" key="1">
    <citation type="submission" date="2022-08" db="UniProtKB">
        <authorList>
            <consortium name="EnsemblMetazoa"/>
        </authorList>
    </citation>
    <scope>IDENTIFICATION</scope>
    <source>
        <strain evidence="2">Israel</strain>
    </source>
</reference>
<dbReference type="PANTHER" id="PTHR10825:SF29">
    <property type="entry name" value="POLYCOMB GROUP RING FINGER PROTEIN 1"/>
    <property type="match status" value="1"/>
</dbReference>
<dbReference type="InterPro" id="IPR001841">
    <property type="entry name" value="Znf_RING"/>
</dbReference>
<feature type="region of interest" description="Disordered" evidence="1">
    <location>
        <begin position="124"/>
        <end position="166"/>
    </location>
</feature>
<organism evidence="2 3">
    <name type="scientific">Phlebotomus papatasi</name>
    <name type="common">Sandfly</name>
    <dbReference type="NCBI Taxonomy" id="29031"/>
    <lineage>
        <taxon>Eukaryota</taxon>
        <taxon>Metazoa</taxon>
        <taxon>Ecdysozoa</taxon>
        <taxon>Arthropoda</taxon>
        <taxon>Hexapoda</taxon>
        <taxon>Insecta</taxon>
        <taxon>Pterygota</taxon>
        <taxon>Neoptera</taxon>
        <taxon>Endopterygota</taxon>
        <taxon>Diptera</taxon>
        <taxon>Nematocera</taxon>
        <taxon>Psychodoidea</taxon>
        <taxon>Psychodidae</taxon>
        <taxon>Phlebotomus</taxon>
        <taxon>Phlebotomus</taxon>
    </lineage>
</organism>
<dbReference type="SMART" id="SM00184">
    <property type="entry name" value="RING"/>
    <property type="match status" value="1"/>
</dbReference>
<dbReference type="AlphaFoldDB" id="A0A1B0D0E1"/>
<dbReference type="SUPFAM" id="SSF57850">
    <property type="entry name" value="RING/U-box"/>
    <property type="match status" value="1"/>
</dbReference>
<dbReference type="FunFam" id="3.30.40.10:FF:000033">
    <property type="entry name" value="Polycomb group RING finger protein 3"/>
    <property type="match status" value="1"/>
</dbReference>
<dbReference type="EMBL" id="AJVK01021336">
    <property type="status" value="NOT_ANNOTATED_CDS"/>
    <property type="molecule type" value="Genomic_DNA"/>
</dbReference>
<dbReference type="EnsemblMetazoa" id="PPAI000813-RA">
    <property type="protein sequence ID" value="PPAI000813-PA"/>
    <property type="gene ID" value="PPAI000813"/>
</dbReference>
<name>A0A1B0D0E1_PHLPP</name>
<sequence length="166" mass="18517">MTSTTAVGSNVPHPRRKVRDFNSLITCSVCQGYIIEATTITDCLHTFCRSCILKHLERSNFCPTCSAKPVTVSNLRPDRILKTLIYKLVPGLYQSESQRVAEFHGGALSKLSSGRRRFSGLVGIPSPEGKESLDDDINHNISKKNESEHADDADFFHPEEPIRFNP</sequence>
<dbReference type="Gene3D" id="3.30.40.10">
    <property type="entry name" value="Zinc/RING finger domain, C3HC4 (zinc finger)"/>
    <property type="match status" value="1"/>
</dbReference>
<dbReference type="VEuPathDB" id="VectorBase:PPAPM1_000684"/>
<dbReference type="PROSITE" id="PS50089">
    <property type="entry name" value="ZF_RING_2"/>
    <property type="match status" value="1"/>
</dbReference>
<dbReference type="GO" id="GO:1990841">
    <property type="term" value="F:promoter-specific chromatin binding"/>
    <property type="evidence" value="ECO:0007669"/>
    <property type="project" value="TreeGrafter"/>
</dbReference>
<evidence type="ECO:0000256" key="1">
    <source>
        <dbReference type="SAM" id="MobiDB-lite"/>
    </source>
</evidence>
<dbReference type="Pfam" id="PF13923">
    <property type="entry name" value="zf-C3HC4_2"/>
    <property type="match status" value="1"/>
</dbReference>
<dbReference type="GO" id="GO:0035102">
    <property type="term" value="C:PRC1 complex"/>
    <property type="evidence" value="ECO:0007669"/>
    <property type="project" value="TreeGrafter"/>
</dbReference>
<proteinExistence type="predicted"/>
<dbReference type="Proteomes" id="UP000092462">
    <property type="component" value="Unassembled WGS sequence"/>
</dbReference>
<protein>
    <submittedName>
        <fullName evidence="2">Uncharacterized protein</fullName>
    </submittedName>
</protein>